<evidence type="ECO:0000313" key="8">
    <source>
        <dbReference type="EMBL" id="JAP62051.1"/>
    </source>
</evidence>
<feature type="compositionally biased region" description="Basic and acidic residues" evidence="3">
    <location>
        <begin position="1660"/>
        <end position="1671"/>
    </location>
</feature>
<dbReference type="CDD" id="cd00038">
    <property type="entry name" value="CAP_ED"/>
    <property type="match status" value="2"/>
</dbReference>
<dbReference type="Pfam" id="PF00618">
    <property type="entry name" value="RasGEF_N"/>
    <property type="match status" value="1"/>
</dbReference>
<evidence type="ECO:0000256" key="1">
    <source>
        <dbReference type="ARBA" id="ARBA00022658"/>
    </source>
</evidence>
<dbReference type="GO" id="GO:0005085">
    <property type="term" value="F:guanyl-nucleotide exchange factor activity"/>
    <property type="evidence" value="ECO:0007669"/>
    <property type="project" value="UniProtKB-KW"/>
</dbReference>
<evidence type="ECO:0000259" key="4">
    <source>
        <dbReference type="PROSITE" id="PS50009"/>
    </source>
</evidence>
<reference evidence="8" key="1">
    <citation type="submission" date="2016-01" db="EMBL/GenBank/DDBJ databases">
        <title>Reference transcriptome for the parasite Schistocephalus solidus: insights into the molecular evolution of parasitism.</title>
        <authorList>
            <person name="Hebert F.O."/>
            <person name="Grambauer S."/>
            <person name="Barber I."/>
            <person name="Landry C.R."/>
            <person name="Aubin-Horth N."/>
        </authorList>
    </citation>
    <scope>NUCLEOTIDE SEQUENCE</scope>
</reference>
<gene>
    <name evidence="8" type="ORF">TR88633</name>
</gene>
<dbReference type="PROSITE" id="PS50042">
    <property type="entry name" value="CNMP_BINDING_3"/>
    <property type="match status" value="1"/>
</dbReference>
<feature type="region of interest" description="Disordered" evidence="3">
    <location>
        <begin position="1486"/>
        <end position="1520"/>
    </location>
</feature>
<evidence type="ECO:0000259" key="6">
    <source>
        <dbReference type="PROSITE" id="PS50200"/>
    </source>
</evidence>
<name>A0A0V0J8Z4_SCHSO</name>
<feature type="compositionally biased region" description="Basic and acidic residues" evidence="3">
    <location>
        <begin position="1694"/>
        <end position="1705"/>
    </location>
</feature>
<dbReference type="Gene3D" id="2.60.120.10">
    <property type="entry name" value="Jelly Rolls"/>
    <property type="match status" value="2"/>
</dbReference>
<feature type="region of interest" description="Disordered" evidence="3">
    <location>
        <begin position="975"/>
        <end position="1014"/>
    </location>
</feature>
<evidence type="ECO:0000256" key="3">
    <source>
        <dbReference type="SAM" id="MobiDB-lite"/>
    </source>
</evidence>
<dbReference type="InterPro" id="IPR036964">
    <property type="entry name" value="RASGEF_cat_dom_sf"/>
</dbReference>
<dbReference type="InterPro" id="IPR019804">
    <property type="entry name" value="Ras_G-nucl-exch_fac_CS"/>
</dbReference>
<dbReference type="InterPro" id="IPR008937">
    <property type="entry name" value="Ras-like_GEF"/>
</dbReference>
<dbReference type="PROSITE" id="PS50212">
    <property type="entry name" value="RASGEF_NTER"/>
    <property type="match status" value="1"/>
</dbReference>
<dbReference type="PROSITE" id="PS00720">
    <property type="entry name" value="RASGEF"/>
    <property type="match status" value="1"/>
</dbReference>
<dbReference type="Gene3D" id="1.10.840.10">
    <property type="entry name" value="Ras guanine-nucleotide exchange factors catalytic domain"/>
    <property type="match status" value="1"/>
</dbReference>
<dbReference type="SUPFAM" id="SSF51206">
    <property type="entry name" value="cAMP-binding domain-like"/>
    <property type="match status" value="2"/>
</dbReference>
<dbReference type="CDD" id="cd06224">
    <property type="entry name" value="REM"/>
    <property type="match status" value="1"/>
</dbReference>
<organism evidence="8">
    <name type="scientific">Schistocephalus solidus</name>
    <name type="common">Tapeworm</name>
    <dbReference type="NCBI Taxonomy" id="70667"/>
    <lineage>
        <taxon>Eukaryota</taxon>
        <taxon>Metazoa</taxon>
        <taxon>Spiralia</taxon>
        <taxon>Lophotrochozoa</taxon>
        <taxon>Platyhelminthes</taxon>
        <taxon>Cestoda</taxon>
        <taxon>Eucestoda</taxon>
        <taxon>Diphyllobothriidea</taxon>
        <taxon>Diphyllobothriidae</taxon>
        <taxon>Schistocephalus</taxon>
    </lineage>
</organism>
<dbReference type="CDD" id="cd00136">
    <property type="entry name" value="PDZ_canonical"/>
    <property type="match status" value="1"/>
</dbReference>
<keyword evidence="1 2" id="KW-0344">Guanine-nucleotide releasing factor</keyword>
<sequence>MSADDSEIISLLQISPSKRTIEDLTRLFQHLRSIEGVVGSGPSSHRDAALREICRIARPIRAKGDTLLYRKGDPTDCWYILLTGSVLIESSMFLPRNCFGTRLNASLNRQHDCFVLEDSDLIVIDYLDQEAPIPTPDIRKTSASLTDSGISENIHLPVVITSSIGDPQADPMDTLTQQLPALAPSQLSPTSPNPPRRKSSCSLDASGSSGALVSPRFPRKNLSGGNSFLTNSSHLQQQQQQQGVSSPASNSLGDSDDDFDASSHESLRDAFWEALLKEPRDRTVEDIETLVENVQKLPAFSNLSSATRYALCSIMLVAVVREAGQVVLSDGEILDAWSVILNGTVEVADPDGTIRELTSGDSLGVRPSPETQYHRGQMITVTEDCQFVCVAQADYVEIMARVEGQAEIPEVGEGGRVVLVYENTDTSSLSQAHLPTGTKTTTVAAAATATGARVVVKGTPEKLIEHLMADMSPADSNYPEDFLLTYRTFLDSPLPITSRLLQWYHSDRSLRSRVKRYVLLWVHNHFNDFDDRPAMLHFLNKFDDLLVKDGTAGERRLFHLACSTKAVSRDVEVAFLLVPRGASLPSSSTSPRSPPGLATTSLSIIFPFVLVGGTRDFGVFISQFDDTCKLPLSSSAPISSTAQQEGYSSAYVQACTNGAAIAPFSSAAAASTPNSPSNSATTTTTTTTTTTSSSSSSSTSPGDGHRSFLPCCQLRRGDQILAVNRRSVEGLSRSRIAKLIASLSAEASTTAMLVSLPGLIASGGESGDLAEGNLVPGLPNKHRMGLVARLTLTVIYNPLHFFELLSNLPNPRCQSNLKATVVSTCGEQTSAFEAACFRDGLKTLATASPTRTQVPAYKSAVGDDAVDIPRSALTRPSPPAGYRLQASAHRLIPLLNQELRSKEFFVNTSSSQVQSVAAQSSGLCASMRSGYLLNANIVPGSTDLASTRQALNMCAISSLGLIDLPTRAVGRALLSSGKRGTPTTARGVVNGLGPPSVGSVDRGGPPSLSKSSSQPDLALALALEAAQRQPPQRQQQRQFDLLFGPRLAGGPSGGVGRRAVSLTAPLAADPNGVNNSPLQVIRVWRAGGDGGREQSSKLVPIRKHTTALQATHLAAEEFGVPEDDRESYCLCQVTVDEGPVIKQSRIGDQVDDLTSRTALNSRFYLKHNKKSDALVSDDVAKSIYLDSRVSFLQLSPEILSIQLTVDDYSVFRSVEATEYVDKVFNLYLPSVVESSRANNGLSVGATGSSATGSASSGYSSEPDSTSLGQESIVGGSGFATGFGNLDQFAEIVNKEAYWVPNEICAEQTLSKRVDSLKRFIKMAKLCRDLRNYNTMFCILVGLHMAPVERLRQTWERLPNKYVKLCRDLALVLDPSRNFFHYRNLLTAEGPHAPLIPYLPLVLKDLTFIHLGNPSRYADNLVNFAKLRMIAKEIRALRRMSTVDYDLPLAQRLIQIGQSSGVRGVAAGVLSGLAGLAVDSGLGSGISKTAGGASSESPGKSGLQKRPRDPSSNPASTATVAPSVNAGVSSTLVGAYASGDKQRSTSPSLLTAGGESLPSATTTSTSLWSGVMSQQLQNRRRSGSLSLKKIYDTWLMGLRVRTYLSNLNVSDDLEVLSQMSLRIEPGPRGVATETATTTAKTTPASLQPQSSSASTNSTQATEEHKAGVKGEVGRTPVDRVPSTNSASSSVCSDTKNTDSRPADSDSSKQPVCAGSQLSPRRVPIFGAQSLEDTRRLLALSEYNHRRSHRMPQVLLPTNAPISSQLAAEYAMAAAAAARLNGGCSIQQQRLPHHNHHHHHNPPSYHPMYQSHGLGLPGSHQMQPGRDGLPPSSQAALMHRRNSVSSCSSTALNNMSALVPTTARLPPSACHHSHQHPCPHHGHPSLQQQQQMWSRQRVCLRPSCSLDYPGSSSSPPPPPPPP</sequence>
<feature type="domain" description="Ras-GEF" evidence="4">
    <location>
        <begin position="1195"/>
        <end position="1473"/>
    </location>
</feature>
<feature type="compositionally biased region" description="Polar residues" evidence="3">
    <location>
        <begin position="223"/>
        <end position="235"/>
    </location>
</feature>
<feature type="region of interest" description="Disordered" evidence="3">
    <location>
        <begin position="1864"/>
        <end position="1892"/>
    </location>
</feature>
<dbReference type="Pfam" id="PF00617">
    <property type="entry name" value="RasGEF"/>
    <property type="match status" value="1"/>
</dbReference>
<feature type="compositionally biased region" description="Low complexity" evidence="3">
    <location>
        <begin position="1630"/>
        <end position="1659"/>
    </location>
</feature>
<dbReference type="InterPro" id="IPR018490">
    <property type="entry name" value="cNMP-bd_dom_sf"/>
</dbReference>
<dbReference type="PROSITE" id="PS50200">
    <property type="entry name" value="RA"/>
    <property type="match status" value="1"/>
</dbReference>
<feature type="compositionally biased region" description="Low complexity" evidence="3">
    <location>
        <begin position="200"/>
        <end position="214"/>
    </location>
</feature>
<feature type="domain" description="N-terminal Ras-GEF" evidence="7">
    <location>
        <begin position="451"/>
        <end position="565"/>
    </location>
</feature>
<feature type="compositionally biased region" description="Polar residues" evidence="3">
    <location>
        <begin position="243"/>
        <end position="253"/>
    </location>
</feature>
<dbReference type="SUPFAM" id="SSF50156">
    <property type="entry name" value="PDZ domain-like"/>
    <property type="match status" value="1"/>
</dbReference>
<dbReference type="SMART" id="SM00147">
    <property type="entry name" value="RasGEF"/>
    <property type="match status" value="1"/>
</dbReference>
<dbReference type="InterPro" id="IPR000595">
    <property type="entry name" value="cNMP-bd_dom"/>
</dbReference>
<dbReference type="InterPro" id="IPR001895">
    <property type="entry name" value="RASGEF_cat_dom"/>
</dbReference>
<feature type="compositionally biased region" description="Polar residues" evidence="3">
    <location>
        <begin position="1509"/>
        <end position="1520"/>
    </location>
</feature>
<feature type="compositionally biased region" description="Low complexity" evidence="3">
    <location>
        <begin position="670"/>
        <end position="700"/>
    </location>
</feature>
<dbReference type="SMART" id="SM00100">
    <property type="entry name" value="cNMP"/>
    <property type="match status" value="1"/>
</dbReference>
<dbReference type="SMART" id="SM00229">
    <property type="entry name" value="RasGEFN"/>
    <property type="match status" value="1"/>
</dbReference>
<dbReference type="InterPro" id="IPR014710">
    <property type="entry name" value="RmlC-like_jellyroll"/>
</dbReference>
<accession>A0A0V0J8Z4</accession>
<evidence type="ECO:0000259" key="5">
    <source>
        <dbReference type="PROSITE" id="PS50042"/>
    </source>
</evidence>
<dbReference type="EMBL" id="GEEE01001174">
    <property type="protein sequence ID" value="JAP62051.1"/>
    <property type="molecule type" value="Transcribed_RNA"/>
</dbReference>
<dbReference type="Pfam" id="PF00788">
    <property type="entry name" value="RA"/>
    <property type="match status" value="1"/>
</dbReference>
<dbReference type="SUPFAM" id="SSF48366">
    <property type="entry name" value="Ras GEF"/>
    <property type="match status" value="1"/>
</dbReference>
<feature type="compositionally biased region" description="Basic residues" evidence="3">
    <location>
        <begin position="1790"/>
        <end position="1799"/>
    </location>
</feature>
<proteinExistence type="predicted"/>
<feature type="region of interest" description="Disordered" evidence="3">
    <location>
        <begin position="1625"/>
        <end position="1714"/>
    </location>
</feature>
<dbReference type="InterPro" id="IPR036034">
    <property type="entry name" value="PDZ_sf"/>
</dbReference>
<dbReference type="InterPro" id="IPR000651">
    <property type="entry name" value="Ras-like_Gua-exchang_fac_N"/>
</dbReference>
<evidence type="ECO:0000259" key="7">
    <source>
        <dbReference type="PROSITE" id="PS50212"/>
    </source>
</evidence>
<dbReference type="PANTHER" id="PTHR23113">
    <property type="entry name" value="GUANINE NUCLEOTIDE EXCHANGE FACTOR"/>
    <property type="match status" value="1"/>
</dbReference>
<feature type="compositionally biased region" description="Polar residues" evidence="3">
    <location>
        <begin position="1680"/>
        <end position="1693"/>
    </location>
</feature>
<feature type="compositionally biased region" description="Low complexity" evidence="3">
    <location>
        <begin position="1247"/>
        <end position="1260"/>
    </location>
</feature>
<evidence type="ECO:0000256" key="2">
    <source>
        <dbReference type="PROSITE-ProRule" id="PRU00168"/>
    </source>
</evidence>
<dbReference type="InterPro" id="IPR000159">
    <property type="entry name" value="RA_dom"/>
</dbReference>
<feature type="region of interest" description="Disordered" evidence="3">
    <location>
        <begin position="1790"/>
        <end position="1835"/>
    </location>
</feature>
<dbReference type="GO" id="GO:0016324">
    <property type="term" value="C:apical plasma membrane"/>
    <property type="evidence" value="ECO:0007669"/>
    <property type="project" value="TreeGrafter"/>
</dbReference>
<dbReference type="PANTHER" id="PTHR23113:SF249">
    <property type="entry name" value="RAP GUANINE NUCLEOTIDE EXCHANGE FACTOR 6"/>
    <property type="match status" value="1"/>
</dbReference>
<dbReference type="Gene3D" id="1.20.870.10">
    <property type="entry name" value="Son of sevenless (SoS) protein Chain: S domain 1"/>
    <property type="match status" value="1"/>
</dbReference>
<dbReference type="InterPro" id="IPR023578">
    <property type="entry name" value="Ras_GEF_dom_sf"/>
</dbReference>
<feature type="region of interest" description="Disordered" evidence="3">
    <location>
        <begin position="1538"/>
        <end position="1563"/>
    </location>
</feature>
<evidence type="ECO:0008006" key="9">
    <source>
        <dbReference type="Google" id="ProtNLM"/>
    </source>
</evidence>
<dbReference type="CDD" id="cd00155">
    <property type="entry name" value="RasGEF"/>
    <property type="match status" value="1"/>
</dbReference>
<feature type="region of interest" description="Disordered" evidence="3">
    <location>
        <begin position="183"/>
        <end position="263"/>
    </location>
</feature>
<feature type="compositionally biased region" description="Basic residues" evidence="3">
    <location>
        <begin position="1869"/>
        <end position="1881"/>
    </location>
</feature>
<feature type="region of interest" description="Disordered" evidence="3">
    <location>
        <begin position="670"/>
        <end position="705"/>
    </location>
</feature>
<protein>
    <recommendedName>
        <fullName evidence="9">Rap guanine nucleotide exchange factor 2</fullName>
    </recommendedName>
</protein>
<feature type="domain" description="Ras-associating" evidence="6">
    <location>
        <begin position="1077"/>
        <end position="1170"/>
    </location>
</feature>
<feature type="non-terminal residue" evidence="8">
    <location>
        <position position="1920"/>
    </location>
</feature>
<dbReference type="PROSITE" id="PS50009">
    <property type="entry name" value="RASGEF_CAT"/>
    <property type="match status" value="1"/>
</dbReference>
<feature type="region of interest" description="Disordered" evidence="3">
    <location>
        <begin position="1247"/>
        <end position="1268"/>
    </location>
</feature>
<feature type="domain" description="Cyclic nucleotide-binding" evidence="5">
    <location>
        <begin position="299"/>
        <end position="364"/>
    </location>
</feature>
<dbReference type="GO" id="GO:0007265">
    <property type="term" value="P:Ras protein signal transduction"/>
    <property type="evidence" value="ECO:0007669"/>
    <property type="project" value="TreeGrafter"/>
</dbReference>